<dbReference type="RefSeq" id="WP_183600430.1">
    <property type="nucleotide sequence ID" value="NZ_JACHXK010000005.1"/>
</dbReference>
<keyword evidence="3" id="KW-1185">Reference proteome</keyword>
<evidence type="ECO:0000313" key="2">
    <source>
        <dbReference type="EMBL" id="MBB3110514.1"/>
    </source>
</evidence>
<dbReference type="EMBL" id="JACHXK010000005">
    <property type="protein sequence ID" value="MBB3110514.1"/>
    <property type="molecule type" value="Genomic_DNA"/>
</dbReference>
<gene>
    <name evidence="2" type="ORF">FHS18_002581</name>
</gene>
<comment type="caution">
    <text evidence="2">The sequence shown here is derived from an EMBL/GenBank/DDBJ whole genome shotgun (WGS) entry which is preliminary data.</text>
</comment>
<proteinExistence type="predicted"/>
<evidence type="ECO:0000313" key="3">
    <source>
        <dbReference type="Proteomes" id="UP000570361"/>
    </source>
</evidence>
<protein>
    <submittedName>
        <fullName evidence="2">Uncharacterized protein</fullName>
    </submittedName>
</protein>
<feature type="region of interest" description="Disordered" evidence="1">
    <location>
        <begin position="58"/>
        <end position="84"/>
    </location>
</feature>
<dbReference type="AlphaFoldDB" id="A0A7W5AXX2"/>
<feature type="compositionally biased region" description="Low complexity" evidence="1">
    <location>
        <begin position="73"/>
        <end position="82"/>
    </location>
</feature>
<accession>A0A7W5AXX2</accession>
<reference evidence="2 3" key="1">
    <citation type="submission" date="2020-08" db="EMBL/GenBank/DDBJ databases">
        <title>Genomic Encyclopedia of Type Strains, Phase III (KMG-III): the genomes of soil and plant-associated and newly described type strains.</title>
        <authorList>
            <person name="Whitman W."/>
        </authorList>
    </citation>
    <scope>NUCLEOTIDE SEQUENCE [LARGE SCALE GENOMIC DNA]</scope>
    <source>
        <strain evidence="2 3">CECT 5862</strain>
    </source>
</reference>
<evidence type="ECO:0000256" key="1">
    <source>
        <dbReference type="SAM" id="MobiDB-lite"/>
    </source>
</evidence>
<sequence>MRTQFKVVTIAGVLIAGILSGAMLSNRLEADGETITPGSIEDPVVTKSYVDQKLAALSGSGSSGGSTGGSSSGGQTDEGGSTASQQFEVVTVPVGKRIVSLNSAEFVIRSGKALVFSGDTSGLSDLTDGAEIKHGGKVSNDHLMLSARGGRGIQVSPEQTSGSIVVLVRGQYAIQDQPSS</sequence>
<feature type="compositionally biased region" description="Gly residues" evidence="1">
    <location>
        <begin position="61"/>
        <end position="72"/>
    </location>
</feature>
<dbReference type="Proteomes" id="UP000570361">
    <property type="component" value="Unassembled WGS sequence"/>
</dbReference>
<name>A0A7W5AXX2_9BACL</name>
<organism evidence="2 3">
    <name type="scientific">Paenibacillus phyllosphaerae</name>
    <dbReference type="NCBI Taxonomy" id="274593"/>
    <lineage>
        <taxon>Bacteria</taxon>
        <taxon>Bacillati</taxon>
        <taxon>Bacillota</taxon>
        <taxon>Bacilli</taxon>
        <taxon>Bacillales</taxon>
        <taxon>Paenibacillaceae</taxon>
        <taxon>Paenibacillus</taxon>
    </lineage>
</organism>